<dbReference type="PROSITE" id="PS50005">
    <property type="entry name" value="TPR"/>
    <property type="match status" value="2"/>
</dbReference>
<protein>
    <recommendedName>
        <fullName evidence="3">Protein kinase domain-containing protein</fullName>
    </recommendedName>
</protein>
<dbReference type="SUPFAM" id="SSF56112">
    <property type="entry name" value="Protein kinase-like (PK-like)"/>
    <property type="match status" value="1"/>
</dbReference>
<dbReference type="InterPro" id="IPR011009">
    <property type="entry name" value="Kinase-like_dom_sf"/>
</dbReference>
<dbReference type="Proteomes" id="UP001470230">
    <property type="component" value="Unassembled WGS sequence"/>
</dbReference>
<dbReference type="PROSITE" id="PS00108">
    <property type="entry name" value="PROTEIN_KINASE_ST"/>
    <property type="match status" value="1"/>
</dbReference>
<dbReference type="PANTHER" id="PTHR11102:SF160">
    <property type="entry name" value="ERAD-ASSOCIATED E3 UBIQUITIN-PROTEIN LIGASE COMPONENT HRD3"/>
    <property type="match status" value="1"/>
</dbReference>
<organism evidence="4 5">
    <name type="scientific">Tritrichomonas musculus</name>
    <dbReference type="NCBI Taxonomy" id="1915356"/>
    <lineage>
        <taxon>Eukaryota</taxon>
        <taxon>Metamonada</taxon>
        <taxon>Parabasalia</taxon>
        <taxon>Tritrichomonadida</taxon>
        <taxon>Tritrichomonadidae</taxon>
        <taxon>Tritrichomonas</taxon>
    </lineage>
</organism>
<name>A0ABR2KC74_9EUKA</name>
<evidence type="ECO:0000313" key="4">
    <source>
        <dbReference type="EMBL" id="KAK8888728.1"/>
    </source>
</evidence>
<dbReference type="Pfam" id="PF08238">
    <property type="entry name" value="Sel1"/>
    <property type="match status" value="13"/>
</dbReference>
<dbReference type="SUPFAM" id="SSF81901">
    <property type="entry name" value="HCP-like"/>
    <property type="match status" value="4"/>
</dbReference>
<reference evidence="4 5" key="1">
    <citation type="submission" date="2024-04" db="EMBL/GenBank/DDBJ databases">
        <title>Tritrichomonas musculus Genome.</title>
        <authorList>
            <person name="Alves-Ferreira E."/>
            <person name="Grigg M."/>
            <person name="Lorenzi H."/>
            <person name="Galac M."/>
        </authorList>
    </citation>
    <scope>NUCLEOTIDE SEQUENCE [LARGE SCALE GENOMIC DNA]</scope>
    <source>
        <strain evidence="4 5">EAF2021</strain>
    </source>
</reference>
<dbReference type="InterPro" id="IPR011990">
    <property type="entry name" value="TPR-like_helical_dom_sf"/>
</dbReference>
<dbReference type="Gene3D" id="1.25.40.10">
    <property type="entry name" value="Tetratricopeptide repeat domain"/>
    <property type="match status" value="4"/>
</dbReference>
<evidence type="ECO:0000313" key="5">
    <source>
        <dbReference type="Proteomes" id="UP001470230"/>
    </source>
</evidence>
<dbReference type="PANTHER" id="PTHR11102">
    <property type="entry name" value="SEL-1-LIKE PROTEIN"/>
    <property type="match status" value="1"/>
</dbReference>
<gene>
    <name evidence="4" type="ORF">M9Y10_033462</name>
</gene>
<dbReference type="InterPro" id="IPR050767">
    <property type="entry name" value="Sel1_AlgK"/>
</dbReference>
<comment type="caution">
    <text evidence="4">The sequence shown here is derived from an EMBL/GenBank/DDBJ whole genome shotgun (WGS) entry which is preliminary data.</text>
</comment>
<feature type="repeat" description="TPR" evidence="2">
    <location>
        <begin position="1098"/>
        <end position="1131"/>
    </location>
</feature>
<dbReference type="CDD" id="cd00180">
    <property type="entry name" value="PKc"/>
    <property type="match status" value="1"/>
</dbReference>
<evidence type="ECO:0000256" key="1">
    <source>
        <dbReference type="ARBA" id="ARBA00038101"/>
    </source>
</evidence>
<dbReference type="InterPro" id="IPR019734">
    <property type="entry name" value="TPR_rpt"/>
</dbReference>
<dbReference type="EMBL" id="JAPFFF010000005">
    <property type="protein sequence ID" value="KAK8888728.1"/>
    <property type="molecule type" value="Genomic_DNA"/>
</dbReference>
<dbReference type="Gene3D" id="1.10.510.10">
    <property type="entry name" value="Transferase(Phosphotransferase) domain 1"/>
    <property type="match status" value="1"/>
</dbReference>
<dbReference type="SMART" id="SM00220">
    <property type="entry name" value="S_TKc"/>
    <property type="match status" value="1"/>
</dbReference>
<accession>A0ABR2KC74</accession>
<comment type="similarity">
    <text evidence="1">Belongs to the sel-1 family.</text>
</comment>
<dbReference type="PROSITE" id="PS50011">
    <property type="entry name" value="PROTEIN_KINASE_DOM"/>
    <property type="match status" value="1"/>
</dbReference>
<dbReference type="InterPro" id="IPR006597">
    <property type="entry name" value="Sel1-like"/>
</dbReference>
<evidence type="ECO:0000256" key="2">
    <source>
        <dbReference type="PROSITE-ProRule" id="PRU00339"/>
    </source>
</evidence>
<evidence type="ECO:0000259" key="3">
    <source>
        <dbReference type="PROSITE" id="PS50011"/>
    </source>
</evidence>
<feature type="domain" description="Protein kinase" evidence="3">
    <location>
        <begin position="251"/>
        <end position="526"/>
    </location>
</feature>
<dbReference type="Pfam" id="PF00069">
    <property type="entry name" value="Pkinase"/>
    <property type="match status" value="1"/>
</dbReference>
<dbReference type="InterPro" id="IPR008271">
    <property type="entry name" value="Ser/Thr_kinase_AS"/>
</dbReference>
<dbReference type="SMART" id="SM00671">
    <property type="entry name" value="SEL1"/>
    <property type="match status" value="18"/>
</dbReference>
<keyword evidence="2" id="KW-0802">TPR repeat</keyword>
<dbReference type="InterPro" id="IPR000719">
    <property type="entry name" value="Prot_kinase_dom"/>
</dbReference>
<dbReference type="SMART" id="SM00028">
    <property type="entry name" value="TPR"/>
    <property type="match status" value="5"/>
</dbReference>
<proteinExistence type="inferred from homology"/>
<dbReference type="Pfam" id="PF13432">
    <property type="entry name" value="TPR_16"/>
    <property type="match status" value="1"/>
</dbReference>
<keyword evidence="5" id="KW-1185">Reference proteome</keyword>
<feature type="repeat" description="TPR" evidence="2">
    <location>
        <begin position="984"/>
        <end position="1017"/>
    </location>
</feature>
<sequence>MSKKISFEIPKQYQNFLDTFPKGVKSDIPHEMLEPIPTGIIENIYSKFFFSFLPYDSKDIEQTNNMLIEHLQKYRFLTFHFFSFNDQNKSTPQIVNVVACTEEHVIIIDQIKRDSFETIIKKRFNKDYIQYDLLSNNIEEEKEEQKEVNKFFELINNEMNEFIKYTIPSILGYLIRRHFYPNYYFQNDDFFDFYPTDNNEKNIKTEIIEFLYLEGINAIDEIIEKFKDIKEDIQNPDDYAIKKESFSQSDFIKLKEIHKCSYANFYMVIHIKSLNVLMMKEFINQEENESSIKHEIDFCENYAQHRCMTPFYGFIKEDNKPTGLLYKYLCNGTLQNFCNRNNKDIYILMALSRIIQAINYLHKNSLIHRDIKPENILLDNNFYPYLSDFDTIRKINEEERINEEKTMTQSIGAPRYSSPEQDTEKVISFPTDIYSFGLIIFYLYEKNDMWGPSMFPKKIDENRKKMTNAPNNMNIIYENTVLSSPDKRLKIPKIKKLLCKEIKLIDNEKIDGCKYFDMAQFIYEYILIKSNNNLDDIFTKKLFSLSGTEKSVIYLLLGACYADGICVRANHKKAKNYYEMSSENNNSAASYGLGDMYFNGLGVEKDESMAKKKFELSIEQGCSYGYVGLGDFYLASGNYSKAKELYEISSQSNNENAYLNLGMIYENALGVKQDYHLAKLNYEKSAELNNSEALFRLGVFYYLGKGVEKDLNLSEKYFELATALLNVDAFNILANCFYIPKNNMEKLQQFLQYIKSHLDIPNKITFNFKFNDSSNFEGGDKHNRFIFLNLAYDDYKGDNSSNSDALLLLGFHYYKDKKNYKLDYLKAKYFFQLAAENQNPIALLYLGEIYENGVGVEKNYNVAKKYYEKAAELNNSNGFLNIGKLYYYGKGVDQDYSKARDYFEIAAKQNNSDSYIFLGNLYYYGKGVVKNVPEALKYYQIAEEQKNPKTLFNLGELYYYGIDVEQDFNKAKKYFEQSAEYGNPDAILSLGILYENNKDYSKAKNQYEKIVPDDQQCFKDVIENYRGEKEEEEEEEEYLNGCRICESNTLDYTKLITRKHKSEALLYIGNLYENGYGVEKNVKKAKEYYNMSDQLDNSNAMVKLGNLYLYEKDIDRAKYKFNKALKNNNSYAAFHLGEMSEKNKDIENAIKYYQLSAEQKNAEAYLKLGDMYFSGFVFEKDLKQAKDYYELSSMQNNCNAHLKLGNMYFYGIGTDKNLISAIGYYKLSAKENNPEAFYILGNIESNEFKANKEALNYYEKCTKVPYCQKINLYNPFDNSMSYYFRYNKYTYYSYNNIGLINIVVFNNVDKAIENIREASNGDFSYGRNNCGLLYQFFLKNNERAKELYSRASEQKFALAEYNIGFMNEKSDNIDESINNYIKASNLENEPIVFHGNDYHDLDLEISKQFILCLTNLKLSLYYFSNLDFDNSKVYFVKSFSFLISSQNKLSDMLKYFNQKPSNYYLILKKLIWEYELFNLPHNQSFPNINQENKLENEDFNIKKLLICFNQDTHKIQNELDPSIIAFYKIDDMFDFIIRNDELKNIYKIEIRKIISDMESILYTPPFAILFGRISMEKKQSEKMQNEQSSILNINKNFYDGFES</sequence>